<gene>
    <name evidence="2" type="ORF">A3D04_04015</name>
</gene>
<keyword evidence="1" id="KW-1133">Transmembrane helix</keyword>
<organism evidence="2 3">
    <name type="scientific">Candidatus Curtissbacteria bacterium RIFCSPHIGHO2_02_FULL_40_16b</name>
    <dbReference type="NCBI Taxonomy" id="1797714"/>
    <lineage>
        <taxon>Bacteria</taxon>
        <taxon>Candidatus Curtissiibacteriota</taxon>
    </lineage>
</organism>
<evidence type="ECO:0000256" key="1">
    <source>
        <dbReference type="SAM" id="Phobius"/>
    </source>
</evidence>
<dbReference type="Proteomes" id="UP000177369">
    <property type="component" value="Unassembled WGS sequence"/>
</dbReference>
<accession>A0A1F5GC25</accession>
<keyword evidence="1" id="KW-0812">Transmembrane</keyword>
<sequence>MEEGYKANKYLISASITLLLFAFINIFKTALPAFSAMLNFFPPVGPLLGVYLLSIIIFLFSLGIFSTVKIKNQSFAFWFFVVSTIAFLLLVFPPIFEPIAHFLGK</sequence>
<proteinExistence type="predicted"/>
<evidence type="ECO:0000313" key="2">
    <source>
        <dbReference type="EMBL" id="OGD89408.1"/>
    </source>
</evidence>
<feature type="transmembrane region" description="Helical" evidence="1">
    <location>
        <begin position="47"/>
        <end position="68"/>
    </location>
</feature>
<name>A0A1F5GC25_9BACT</name>
<keyword evidence="1" id="KW-0472">Membrane</keyword>
<dbReference type="AlphaFoldDB" id="A0A1F5GC25"/>
<reference evidence="2 3" key="1">
    <citation type="journal article" date="2016" name="Nat. Commun.">
        <title>Thousands of microbial genomes shed light on interconnected biogeochemical processes in an aquifer system.</title>
        <authorList>
            <person name="Anantharaman K."/>
            <person name="Brown C.T."/>
            <person name="Hug L.A."/>
            <person name="Sharon I."/>
            <person name="Castelle C.J."/>
            <person name="Probst A.J."/>
            <person name="Thomas B.C."/>
            <person name="Singh A."/>
            <person name="Wilkins M.J."/>
            <person name="Karaoz U."/>
            <person name="Brodie E.L."/>
            <person name="Williams K.H."/>
            <person name="Hubbard S.S."/>
            <person name="Banfield J.F."/>
        </authorList>
    </citation>
    <scope>NUCLEOTIDE SEQUENCE [LARGE SCALE GENOMIC DNA]</scope>
</reference>
<feature type="transmembrane region" description="Helical" evidence="1">
    <location>
        <begin position="75"/>
        <end position="96"/>
    </location>
</feature>
<comment type="caution">
    <text evidence="2">The sequence shown here is derived from an EMBL/GenBank/DDBJ whole genome shotgun (WGS) entry which is preliminary data.</text>
</comment>
<evidence type="ECO:0000313" key="3">
    <source>
        <dbReference type="Proteomes" id="UP000177369"/>
    </source>
</evidence>
<feature type="transmembrane region" description="Helical" evidence="1">
    <location>
        <begin position="7"/>
        <end position="27"/>
    </location>
</feature>
<dbReference type="EMBL" id="MFBD01000004">
    <property type="protein sequence ID" value="OGD89408.1"/>
    <property type="molecule type" value="Genomic_DNA"/>
</dbReference>
<protein>
    <submittedName>
        <fullName evidence="2">Uncharacterized protein</fullName>
    </submittedName>
</protein>